<name>A0A0B1SVQ7_OESDE</name>
<dbReference type="AlphaFoldDB" id="A0A0B1SVQ7"/>
<evidence type="ECO:0000313" key="1">
    <source>
        <dbReference type="EMBL" id="KHJ89398.1"/>
    </source>
</evidence>
<organism evidence="1 2">
    <name type="scientific">Oesophagostomum dentatum</name>
    <name type="common">Nodular worm</name>
    <dbReference type="NCBI Taxonomy" id="61180"/>
    <lineage>
        <taxon>Eukaryota</taxon>
        <taxon>Metazoa</taxon>
        <taxon>Ecdysozoa</taxon>
        <taxon>Nematoda</taxon>
        <taxon>Chromadorea</taxon>
        <taxon>Rhabditida</taxon>
        <taxon>Rhabditina</taxon>
        <taxon>Rhabditomorpha</taxon>
        <taxon>Strongyloidea</taxon>
        <taxon>Strongylidae</taxon>
        <taxon>Oesophagostomum</taxon>
    </lineage>
</organism>
<proteinExistence type="predicted"/>
<gene>
    <name evidence="1" type="ORF">OESDEN_10776</name>
</gene>
<protein>
    <submittedName>
        <fullName evidence="1">Uncharacterized protein</fullName>
    </submittedName>
</protein>
<keyword evidence="2" id="KW-1185">Reference proteome</keyword>
<dbReference type="OrthoDB" id="5853327at2759"/>
<dbReference type="Proteomes" id="UP000053660">
    <property type="component" value="Unassembled WGS sequence"/>
</dbReference>
<evidence type="ECO:0000313" key="2">
    <source>
        <dbReference type="Proteomes" id="UP000053660"/>
    </source>
</evidence>
<reference evidence="1 2" key="1">
    <citation type="submission" date="2014-03" db="EMBL/GenBank/DDBJ databases">
        <title>Draft genome of the hookworm Oesophagostomum dentatum.</title>
        <authorList>
            <person name="Mitreva M."/>
        </authorList>
    </citation>
    <scope>NUCLEOTIDE SEQUENCE [LARGE SCALE GENOMIC DNA]</scope>
    <source>
        <strain evidence="1 2">OD-Hann</strain>
    </source>
</reference>
<sequence length="110" mass="12722">MELIKKHLRARGKFTESQEISYNWLLDNITILHCLIPQSGNNLEHLLGKEYIYVKDALLALDLLAQYGIITKEELDSSADAKLLEASHEFDRLTFHSLANVVRNIFRERP</sequence>
<dbReference type="EMBL" id="KN554267">
    <property type="protein sequence ID" value="KHJ89398.1"/>
    <property type="molecule type" value="Genomic_DNA"/>
</dbReference>
<accession>A0A0B1SVQ7</accession>